<dbReference type="Gene3D" id="1.10.260.40">
    <property type="entry name" value="lambda repressor-like DNA-binding domains"/>
    <property type="match status" value="1"/>
</dbReference>
<proteinExistence type="predicted"/>
<dbReference type="CDD" id="cd00093">
    <property type="entry name" value="HTH_XRE"/>
    <property type="match status" value="1"/>
</dbReference>
<evidence type="ECO:0000259" key="1">
    <source>
        <dbReference type="PROSITE" id="PS50943"/>
    </source>
</evidence>
<dbReference type="Pfam" id="PF01381">
    <property type="entry name" value="HTH_3"/>
    <property type="match status" value="1"/>
</dbReference>
<comment type="caution">
    <text evidence="2">The sequence shown here is derived from an EMBL/GenBank/DDBJ whole genome shotgun (WGS) entry which is preliminary data.</text>
</comment>
<protein>
    <submittedName>
        <fullName evidence="2">Transcriptional regulator</fullName>
    </submittedName>
</protein>
<evidence type="ECO:0000313" key="2">
    <source>
        <dbReference type="EMBL" id="PMB19586.1"/>
    </source>
</evidence>
<dbReference type="InterPro" id="IPR010982">
    <property type="entry name" value="Lambda_DNA-bd_dom_sf"/>
</dbReference>
<feature type="domain" description="HTH cro/C1-type" evidence="1">
    <location>
        <begin position="38"/>
        <end position="93"/>
    </location>
</feature>
<dbReference type="PROSITE" id="PS50943">
    <property type="entry name" value="HTH_CROC1"/>
    <property type="match status" value="1"/>
</dbReference>
<accession>A0A2N6LAR6</accession>
<dbReference type="EMBL" id="NMQE01000586">
    <property type="protein sequence ID" value="PMB19586.1"/>
    <property type="molecule type" value="Genomic_DNA"/>
</dbReference>
<organism evidence="2 3">
    <name type="scientific">Fischerella thermalis CCMEE 5318</name>
    <dbReference type="NCBI Taxonomy" id="2019666"/>
    <lineage>
        <taxon>Bacteria</taxon>
        <taxon>Bacillati</taxon>
        <taxon>Cyanobacteriota</taxon>
        <taxon>Cyanophyceae</taxon>
        <taxon>Nostocales</taxon>
        <taxon>Hapalosiphonaceae</taxon>
        <taxon>Fischerella</taxon>
    </lineage>
</organism>
<gene>
    <name evidence="2" type="ORF">CEN46_18265</name>
</gene>
<dbReference type="AlphaFoldDB" id="A0A2N6LAR6"/>
<dbReference type="InterPro" id="IPR001387">
    <property type="entry name" value="Cro/C1-type_HTH"/>
</dbReference>
<reference evidence="2 3" key="1">
    <citation type="submission" date="2017-07" db="EMBL/GenBank/DDBJ databases">
        <title>Genomes of Fischerella (Mastigocladus) sp. strains.</title>
        <authorList>
            <person name="Miller S.R."/>
        </authorList>
    </citation>
    <scope>NUCLEOTIDE SEQUENCE [LARGE SCALE GENOMIC DNA]</scope>
    <source>
        <strain evidence="2 3">CCMEE 5318</strain>
    </source>
</reference>
<dbReference type="RefSeq" id="WP_102182640.1">
    <property type="nucleotide sequence ID" value="NZ_NMQE01000586.1"/>
</dbReference>
<dbReference type="SUPFAM" id="SSF47413">
    <property type="entry name" value="lambda repressor-like DNA-binding domains"/>
    <property type="match status" value="1"/>
</dbReference>
<sequence>MAKTSDAIKIIDRLTSSDPELEAMVAEASINALVAQLIYEARTSSGLTQKQLAELVGTKQPVIARLEDADYEGHSLSMLQKIAHALNQRVVIHLTPLEHEQSA</sequence>
<evidence type="ECO:0000313" key="3">
    <source>
        <dbReference type="Proteomes" id="UP000235081"/>
    </source>
</evidence>
<dbReference type="Proteomes" id="UP000235081">
    <property type="component" value="Unassembled WGS sequence"/>
</dbReference>
<name>A0A2N6LAR6_9CYAN</name>
<dbReference type="GO" id="GO:0003677">
    <property type="term" value="F:DNA binding"/>
    <property type="evidence" value="ECO:0007669"/>
    <property type="project" value="InterPro"/>
</dbReference>
<dbReference type="SMART" id="SM00530">
    <property type="entry name" value="HTH_XRE"/>
    <property type="match status" value="1"/>
</dbReference>